<proteinExistence type="predicted"/>
<evidence type="ECO:0000313" key="4">
    <source>
        <dbReference type="Proteomes" id="UP001597111"/>
    </source>
</evidence>
<evidence type="ECO:0000259" key="2">
    <source>
        <dbReference type="Pfam" id="PF23991"/>
    </source>
</evidence>
<feature type="region of interest" description="Disordered" evidence="1">
    <location>
        <begin position="85"/>
        <end position="156"/>
    </location>
</feature>
<feature type="compositionally biased region" description="Basic and acidic residues" evidence="1">
    <location>
        <begin position="85"/>
        <end position="102"/>
    </location>
</feature>
<accession>A0ABD6B9I6</accession>
<reference evidence="3 4" key="1">
    <citation type="journal article" date="2019" name="Int. J. Syst. Evol. Microbiol.">
        <title>The Global Catalogue of Microorganisms (GCM) 10K type strain sequencing project: providing services to taxonomists for standard genome sequencing and annotation.</title>
        <authorList>
            <consortium name="The Broad Institute Genomics Platform"/>
            <consortium name="The Broad Institute Genome Sequencing Center for Infectious Disease"/>
            <person name="Wu L."/>
            <person name="Ma J."/>
        </authorList>
    </citation>
    <scope>NUCLEOTIDE SEQUENCE [LARGE SCALE GENOMIC DNA]</scope>
    <source>
        <strain evidence="3 4">CGMCC 1.12285</strain>
    </source>
</reference>
<name>A0ABD6B9I6_9EURY</name>
<feature type="domain" description="DUF7310" evidence="2">
    <location>
        <begin position="8"/>
        <end position="84"/>
    </location>
</feature>
<feature type="compositionally biased region" description="Acidic residues" evidence="1">
    <location>
        <begin position="130"/>
        <end position="144"/>
    </location>
</feature>
<keyword evidence="4" id="KW-1185">Reference proteome</keyword>
<dbReference type="RefSeq" id="WP_379818875.1">
    <property type="nucleotide sequence ID" value="NZ_JBHUDH010000176.1"/>
</dbReference>
<dbReference type="Proteomes" id="UP001597111">
    <property type="component" value="Unassembled WGS sequence"/>
</dbReference>
<evidence type="ECO:0000313" key="3">
    <source>
        <dbReference type="EMBL" id="MFD1527280.1"/>
    </source>
</evidence>
<sequence>MPDSDAELERRLAAVERAVDGERRGPAVSDADAAALESRIETLESRVDELDAAVQSVRGFLGGVSAVNESVERRADTAVAAVERLERRLDERDDAPDGRGDGAEPTGVPATVAEGSIDENDSAEKTDTEGTSDAENGSDTDESAESGLCERLRELR</sequence>
<dbReference type="SUPFAM" id="SSF57997">
    <property type="entry name" value="Tropomyosin"/>
    <property type="match status" value="1"/>
</dbReference>
<comment type="caution">
    <text evidence="3">The sequence shown here is derived from an EMBL/GenBank/DDBJ whole genome shotgun (WGS) entry which is preliminary data.</text>
</comment>
<dbReference type="EMBL" id="JBHUDH010000176">
    <property type="protein sequence ID" value="MFD1527280.1"/>
    <property type="molecule type" value="Genomic_DNA"/>
</dbReference>
<protein>
    <recommendedName>
        <fullName evidence="2">DUF7310 domain-containing protein</fullName>
    </recommendedName>
</protein>
<dbReference type="Pfam" id="PF23991">
    <property type="entry name" value="DUF7310"/>
    <property type="match status" value="1"/>
</dbReference>
<dbReference type="InterPro" id="IPR055734">
    <property type="entry name" value="DUF7310"/>
</dbReference>
<dbReference type="AlphaFoldDB" id="A0ABD6B9I6"/>
<organism evidence="3 4">
    <name type="scientific">Halolamina salina</name>
    <dbReference type="NCBI Taxonomy" id="1220023"/>
    <lineage>
        <taxon>Archaea</taxon>
        <taxon>Methanobacteriati</taxon>
        <taxon>Methanobacteriota</taxon>
        <taxon>Stenosarchaea group</taxon>
        <taxon>Halobacteria</taxon>
        <taxon>Halobacteriales</taxon>
        <taxon>Haloferacaceae</taxon>
    </lineage>
</organism>
<gene>
    <name evidence="3" type="ORF">ACFR9S_13425</name>
</gene>
<evidence type="ECO:0000256" key="1">
    <source>
        <dbReference type="SAM" id="MobiDB-lite"/>
    </source>
</evidence>